<evidence type="ECO:0000313" key="3">
    <source>
        <dbReference type="Proteomes" id="UP001233535"/>
    </source>
</evidence>
<keyword evidence="1" id="KW-0732">Signal</keyword>
<organism evidence="2 3">
    <name type="scientific">Lysobacter arvi</name>
    <dbReference type="NCBI Taxonomy" id="3038776"/>
    <lineage>
        <taxon>Bacteria</taxon>
        <taxon>Pseudomonadati</taxon>
        <taxon>Pseudomonadota</taxon>
        <taxon>Gammaproteobacteria</taxon>
        <taxon>Lysobacterales</taxon>
        <taxon>Lysobacteraceae</taxon>
        <taxon>Lysobacter</taxon>
    </lineage>
</organism>
<feature type="signal peptide" evidence="1">
    <location>
        <begin position="1"/>
        <end position="23"/>
    </location>
</feature>
<protein>
    <recommendedName>
        <fullName evidence="4">SH3 domain-containing protein</fullName>
    </recommendedName>
</protein>
<evidence type="ECO:0000313" key="2">
    <source>
        <dbReference type="EMBL" id="MDR0182134.1"/>
    </source>
</evidence>
<name>A0ABU1CAB7_9GAMM</name>
<accession>A0ABU1CAB7</accession>
<dbReference type="RefSeq" id="WP_309261291.1">
    <property type="nucleotide sequence ID" value="NZ_JARUHG010000001.1"/>
</dbReference>
<feature type="chain" id="PRO_5046549896" description="SH3 domain-containing protein" evidence="1">
    <location>
        <begin position="24"/>
        <end position="281"/>
    </location>
</feature>
<evidence type="ECO:0000256" key="1">
    <source>
        <dbReference type="SAM" id="SignalP"/>
    </source>
</evidence>
<evidence type="ECO:0008006" key="4">
    <source>
        <dbReference type="Google" id="ProtNLM"/>
    </source>
</evidence>
<sequence>MSFLNLKVRAALALSMTTVAVNATTYQEAPKLISDELTPKVTVELRISGETVSYRKAGQRRWELLMDWHFPGGRTAPVIFAHLKGDGTKDVLVKTSEGRSDTCYAPFMAYVSNGDIKFSHYRSDLCGPKGPTIDEARGAFESIVHNGPFVEVTRYTNRDGVFRRVSTAIPFDYDIEIFTTYAPSGASMGSRVRLRGDESKQDVMGCVKPDRLPLYTTPRGRPALAYIVSNDRVTLVDAKEVDGEIWLRVVFNGRQTVQGWVLRDEIEVLHGQKPLCTRAPL</sequence>
<proteinExistence type="predicted"/>
<dbReference type="EMBL" id="JARUHG010000001">
    <property type="protein sequence ID" value="MDR0182134.1"/>
    <property type="molecule type" value="Genomic_DNA"/>
</dbReference>
<dbReference type="Proteomes" id="UP001233535">
    <property type="component" value="Unassembled WGS sequence"/>
</dbReference>
<comment type="caution">
    <text evidence="2">The sequence shown here is derived from an EMBL/GenBank/DDBJ whole genome shotgun (WGS) entry which is preliminary data.</text>
</comment>
<reference evidence="2 3" key="1">
    <citation type="submission" date="2023-04" db="EMBL/GenBank/DDBJ databases">
        <title>Lysobacter sp. strain UC isolated from soil sample.</title>
        <authorList>
            <person name="Choksket S."/>
            <person name="Harshvardhan F."/>
            <person name="Rana R."/>
            <person name="Patil P.B."/>
            <person name="Korpole S."/>
        </authorList>
    </citation>
    <scope>NUCLEOTIDE SEQUENCE [LARGE SCALE GENOMIC DNA]</scope>
    <source>
        <strain evidence="2 3">UC</strain>
    </source>
</reference>
<keyword evidence="3" id="KW-1185">Reference proteome</keyword>
<gene>
    <name evidence="2" type="ORF">P8609_04005</name>
</gene>